<gene>
    <name evidence="1" type="ORF">RNA01_20740</name>
</gene>
<reference evidence="1 2" key="1">
    <citation type="submission" date="2019-07" db="EMBL/GenBank/DDBJ databases">
        <title>Whole genome shotgun sequence of Rhizobium naphthalenivorans NBRC 107585.</title>
        <authorList>
            <person name="Hosoyama A."/>
            <person name="Uohara A."/>
            <person name="Ohji S."/>
            <person name="Ichikawa N."/>
        </authorList>
    </citation>
    <scope>NUCLEOTIDE SEQUENCE [LARGE SCALE GENOMIC DNA]</scope>
    <source>
        <strain evidence="1 2">NBRC 107585</strain>
    </source>
</reference>
<dbReference type="InterPro" id="IPR049245">
    <property type="entry name" value="DUF6880"/>
</dbReference>
<evidence type="ECO:0000313" key="1">
    <source>
        <dbReference type="EMBL" id="GEO85142.1"/>
    </source>
</evidence>
<dbReference type="OrthoDB" id="7183688at2"/>
<dbReference type="AlphaFoldDB" id="A0A512HI75"/>
<comment type="caution">
    <text evidence="1">The sequence shown here is derived from an EMBL/GenBank/DDBJ whole genome shotgun (WGS) entry which is preliminary data.</text>
</comment>
<protein>
    <submittedName>
        <fullName evidence="1">Uncharacterized protein</fullName>
    </submittedName>
</protein>
<dbReference type="Pfam" id="PF21810">
    <property type="entry name" value="DUF6880"/>
    <property type="match status" value="2"/>
</dbReference>
<dbReference type="RefSeq" id="WP_147180113.1">
    <property type="nucleotide sequence ID" value="NZ_BJZP01000008.1"/>
</dbReference>
<dbReference type="Proteomes" id="UP000321717">
    <property type="component" value="Unassembled WGS sequence"/>
</dbReference>
<proteinExistence type="predicted"/>
<accession>A0A512HI75</accession>
<keyword evidence="2" id="KW-1185">Reference proteome</keyword>
<evidence type="ECO:0000313" key="2">
    <source>
        <dbReference type="Proteomes" id="UP000321717"/>
    </source>
</evidence>
<sequence>MTRQKRAKLDKKGLSGLGLDKLVEILLEEASANKALKARLQAALAGEAGPAEMARLIDKRLDTHEQSKTRINNARAKDLAVEFAGLARTILSELGGLDPLAGAQRVLRFLGLRFSLSPRLVSDSARLWKVFDEAEVAAAELIRSVPAQDQVLLVPQFETLRRRDRYGEHTGFLHLLTGAISEPAANAWKATLGEAMPKEPGKFGALDLLQAIALHRRDVDGYVALEEAKAENRRDTLTVAAMLQAAGRHEQALDWARRRPTGMRLLPVNGELAAVGPEYGARERRILEAEILDKLKRRGDAQDLRWREFSETLDPVVLKLYLSKLDDFAEFDEMDRAFALVEESDDIYAALDFFVCWPKLDRAAAQVLHHKDRWEGRYYEDLAPAAEALADQQPLAATVLYRVLISDILRRGIGVAYPLAARYLKELVRLAPHLPADARLQHHDDFVDTLRRTHPKKFGFWSEVPEDLR</sequence>
<dbReference type="EMBL" id="BJZP01000008">
    <property type="protein sequence ID" value="GEO85142.1"/>
    <property type="molecule type" value="Genomic_DNA"/>
</dbReference>
<name>A0A512HI75_9HYPH</name>
<organism evidence="1 2">
    <name type="scientific">Ciceribacter naphthalenivorans</name>
    <dbReference type="NCBI Taxonomy" id="1118451"/>
    <lineage>
        <taxon>Bacteria</taxon>
        <taxon>Pseudomonadati</taxon>
        <taxon>Pseudomonadota</taxon>
        <taxon>Alphaproteobacteria</taxon>
        <taxon>Hyphomicrobiales</taxon>
        <taxon>Rhizobiaceae</taxon>
        <taxon>Ciceribacter</taxon>
    </lineage>
</organism>